<dbReference type="Pfam" id="PF13560">
    <property type="entry name" value="HTH_31"/>
    <property type="match status" value="1"/>
</dbReference>
<name>A0A919VS10_9ACTN</name>
<dbReference type="EMBL" id="BOQL01000046">
    <property type="protein sequence ID" value="GIM73722.1"/>
    <property type="molecule type" value="Genomic_DNA"/>
</dbReference>
<keyword evidence="3" id="KW-1185">Reference proteome</keyword>
<protein>
    <recommendedName>
        <fullName evidence="1">HTH cro/C1-type domain-containing protein</fullName>
    </recommendedName>
</protein>
<evidence type="ECO:0000313" key="2">
    <source>
        <dbReference type="EMBL" id="GIM73722.1"/>
    </source>
</evidence>
<organism evidence="2 3">
    <name type="scientific">Actinoplanes auranticolor</name>
    <dbReference type="NCBI Taxonomy" id="47988"/>
    <lineage>
        <taxon>Bacteria</taxon>
        <taxon>Bacillati</taxon>
        <taxon>Actinomycetota</taxon>
        <taxon>Actinomycetes</taxon>
        <taxon>Micromonosporales</taxon>
        <taxon>Micromonosporaceae</taxon>
        <taxon>Actinoplanes</taxon>
    </lineage>
</organism>
<dbReference type="RefSeq" id="WP_212991663.1">
    <property type="nucleotide sequence ID" value="NZ_BAABEA010000037.1"/>
</dbReference>
<comment type="caution">
    <text evidence="2">The sequence shown here is derived from an EMBL/GenBank/DDBJ whole genome shotgun (WGS) entry which is preliminary data.</text>
</comment>
<dbReference type="Proteomes" id="UP000681340">
    <property type="component" value="Unassembled WGS sequence"/>
</dbReference>
<evidence type="ECO:0000259" key="1">
    <source>
        <dbReference type="PROSITE" id="PS50943"/>
    </source>
</evidence>
<gene>
    <name evidence="2" type="ORF">Aau02nite_57350</name>
</gene>
<dbReference type="InterPro" id="IPR001387">
    <property type="entry name" value="Cro/C1-type_HTH"/>
</dbReference>
<feature type="domain" description="HTH cro/C1-type" evidence="1">
    <location>
        <begin position="65"/>
        <end position="100"/>
    </location>
</feature>
<dbReference type="PROSITE" id="PS50943">
    <property type="entry name" value="HTH_CROC1"/>
    <property type="match status" value="1"/>
</dbReference>
<sequence length="179" mass="18889">MAWVYGGPMLSGEAPPNSGDAASLPDPAQIETLPELAAALKALRHGLSYGALDRAVGGRAKTPVLPPSTLSDMLNGRSVPSRDTVVKFLTACGLQDVDQQPWLAAWERVDTSHLRRPAGAVRVRQAQPRLLGVHASIQVEPGVEGLPVYVPRDADADLRSAVTATAIGAGSCWSRAPRR</sequence>
<dbReference type="CDD" id="cd00093">
    <property type="entry name" value="HTH_XRE"/>
    <property type="match status" value="1"/>
</dbReference>
<evidence type="ECO:0000313" key="3">
    <source>
        <dbReference type="Proteomes" id="UP000681340"/>
    </source>
</evidence>
<dbReference type="AlphaFoldDB" id="A0A919VS10"/>
<reference evidence="2" key="1">
    <citation type="submission" date="2021-03" db="EMBL/GenBank/DDBJ databases">
        <title>Whole genome shotgun sequence of Actinoplanes auranticolor NBRC 12245.</title>
        <authorList>
            <person name="Komaki H."/>
            <person name="Tamura T."/>
        </authorList>
    </citation>
    <scope>NUCLEOTIDE SEQUENCE</scope>
    <source>
        <strain evidence="2">NBRC 12245</strain>
    </source>
</reference>
<proteinExistence type="predicted"/>
<accession>A0A919VS10</accession>